<keyword evidence="1" id="KW-0732">Signal</keyword>
<accession>A0A923PTZ9</accession>
<reference evidence="3" key="1">
    <citation type="submission" date="2020-08" db="EMBL/GenBank/DDBJ databases">
        <title>Lewinella bacteria from marine environments.</title>
        <authorList>
            <person name="Zhong Y."/>
        </authorList>
    </citation>
    <scope>NUCLEOTIDE SEQUENCE</scope>
    <source>
        <strain evidence="3">KCTC 42187</strain>
    </source>
</reference>
<dbReference type="SUPFAM" id="SSF53474">
    <property type="entry name" value="alpha/beta-Hydrolases"/>
    <property type="match status" value="1"/>
</dbReference>
<sequence>MALLRAVFLSCFFGMATLQAQLAGEWFAVLDAMGTKLPMKLELRQTADTWAGEMSDPTVPGRRIDLAEIDYDGQQFSYTVPTLGIVFSGTQDGEELRGVFRQANTDFPLVFTRQRPVGYPSADAPSRPQEPQDFPYLRQSVTFAGGADSVTLAGELTLPASDRPKAALVLVSGSGPQDRNSALGPPINHRPFLVLSDFLTRRGYAVLRYDDRGVGESTGSFSSATSADLAADAGAALRFLREQPALAGVPVGMAGHSEGGMIAPMVAVADGKMDFMVLLAAPGVAIDSLMLEQRRLVSKAMGVPEAITLRDEPLIRAAYRWIGENTQLDQATYVEGLSRQIEAQLDHLPEPVRQSIVDPKAYSAQYVRPLSSPWMRYFLAFQPRDYLRQLTMPLLAINGTKDTQVPDLANLHAIAEAMAYSGNKDATVLALPNLNHLFQPADSGAPTEYGSIEITFDPVALEAIADWLDARFE</sequence>
<keyword evidence="4" id="KW-1185">Reference proteome</keyword>
<evidence type="ECO:0000259" key="2">
    <source>
        <dbReference type="Pfam" id="PF12146"/>
    </source>
</evidence>
<name>A0A923PTZ9_9BACT</name>
<dbReference type="AlphaFoldDB" id="A0A923PTZ9"/>
<dbReference type="InterPro" id="IPR022742">
    <property type="entry name" value="Hydrolase_4"/>
</dbReference>
<feature type="chain" id="PRO_5037045180" evidence="1">
    <location>
        <begin position="21"/>
        <end position="473"/>
    </location>
</feature>
<dbReference type="PANTHER" id="PTHR43265:SF1">
    <property type="entry name" value="ESTERASE ESTD"/>
    <property type="match status" value="1"/>
</dbReference>
<proteinExistence type="predicted"/>
<evidence type="ECO:0000313" key="4">
    <source>
        <dbReference type="Proteomes" id="UP000650081"/>
    </source>
</evidence>
<dbReference type="EMBL" id="JACSIT010000154">
    <property type="protein sequence ID" value="MBC6996787.1"/>
    <property type="molecule type" value="Genomic_DNA"/>
</dbReference>
<keyword evidence="3" id="KW-0378">Hydrolase</keyword>
<evidence type="ECO:0000313" key="3">
    <source>
        <dbReference type="EMBL" id="MBC6996787.1"/>
    </source>
</evidence>
<comment type="caution">
    <text evidence="3">The sequence shown here is derived from an EMBL/GenBank/DDBJ whole genome shotgun (WGS) entry which is preliminary data.</text>
</comment>
<gene>
    <name evidence="3" type="ORF">H9S92_21620</name>
</gene>
<organism evidence="3 4">
    <name type="scientific">Neolewinella lacunae</name>
    <dbReference type="NCBI Taxonomy" id="1517758"/>
    <lineage>
        <taxon>Bacteria</taxon>
        <taxon>Pseudomonadati</taxon>
        <taxon>Bacteroidota</taxon>
        <taxon>Saprospiria</taxon>
        <taxon>Saprospirales</taxon>
        <taxon>Lewinellaceae</taxon>
        <taxon>Neolewinella</taxon>
    </lineage>
</organism>
<dbReference type="Proteomes" id="UP000650081">
    <property type="component" value="Unassembled WGS sequence"/>
</dbReference>
<dbReference type="InterPro" id="IPR053145">
    <property type="entry name" value="AB_hydrolase_Est10"/>
</dbReference>
<evidence type="ECO:0000256" key="1">
    <source>
        <dbReference type="SAM" id="SignalP"/>
    </source>
</evidence>
<protein>
    <submittedName>
        <fullName evidence="3">Alpha/beta hydrolase</fullName>
    </submittedName>
</protein>
<dbReference type="Pfam" id="PF12146">
    <property type="entry name" value="Hydrolase_4"/>
    <property type="match status" value="1"/>
</dbReference>
<feature type="signal peptide" evidence="1">
    <location>
        <begin position="1"/>
        <end position="20"/>
    </location>
</feature>
<dbReference type="InterPro" id="IPR029058">
    <property type="entry name" value="AB_hydrolase_fold"/>
</dbReference>
<dbReference type="RefSeq" id="WP_187468793.1">
    <property type="nucleotide sequence ID" value="NZ_JACSIT010000154.1"/>
</dbReference>
<dbReference type="PANTHER" id="PTHR43265">
    <property type="entry name" value="ESTERASE ESTD"/>
    <property type="match status" value="1"/>
</dbReference>
<dbReference type="Gene3D" id="3.40.50.1820">
    <property type="entry name" value="alpha/beta hydrolase"/>
    <property type="match status" value="1"/>
</dbReference>
<feature type="domain" description="Serine aminopeptidase S33" evidence="2">
    <location>
        <begin position="196"/>
        <end position="293"/>
    </location>
</feature>
<dbReference type="GO" id="GO:0052689">
    <property type="term" value="F:carboxylic ester hydrolase activity"/>
    <property type="evidence" value="ECO:0007669"/>
    <property type="project" value="TreeGrafter"/>
</dbReference>